<keyword evidence="3" id="KW-1003">Cell membrane</keyword>
<dbReference type="Pfam" id="PF09335">
    <property type="entry name" value="VTT_dom"/>
    <property type="match status" value="1"/>
</dbReference>
<dbReference type="PANTHER" id="PTHR42709">
    <property type="entry name" value="ALKALINE PHOSPHATASE LIKE PROTEIN"/>
    <property type="match status" value="1"/>
</dbReference>
<evidence type="ECO:0000259" key="8">
    <source>
        <dbReference type="Pfam" id="PF09335"/>
    </source>
</evidence>
<evidence type="ECO:0000256" key="6">
    <source>
        <dbReference type="ARBA" id="ARBA00023136"/>
    </source>
</evidence>
<feature type="transmembrane region" description="Helical" evidence="7">
    <location>
        <begin position="56"/>
        <end position="77"/>
    </location>
</feature>
<comment type="caution">
    <text evidence="9">The sequence shown here is derived from an EMBL/GenBank/DDBJ whole genome shotgun (WGS) entry which is preliminary data.</text>
</comment>
<evidence type="ECO:0000313" key="10">
    <source>
        <dbReference type="Proteomes" id="UP001442494"/>
    </source>
</evidence>
<keyword evidence="4 7" id="KW-0812">Transmembrane</keyword>
<accession>A0ABV0JPZ9</accession>
<dbReference type="InterPro" id="IPR051311">
    <property type="entry name" value="DedA_domain"/>
</dbReference>
<evidence type="ECO:0000256" key="4">
    <source>
        <dbReference type="ARBA" id="ARBA00022692"/>
    </source>
</evidence>
<sequence>MSFDFVSLENVQEIAHQYGYWAVFLGILIENLGIPLPGETITLAGGFLAGSKELNYWFVLGSAIAGAVVGGTCGYWIGRYGGWPLLVSVGRIFRIREEKLAEFKNQFSENAGKTVFLGRFLALLRIVASPLAGVAEMPFLKFMMYNIAGATAWASVMVTLSFFAGRIIPLEKLVLWVAQFGIVALLAVIAWIVVPLWLEAREAKREIEKS</sequence>
<feature type="domain" description="VTT" evidence="8">
    <location>
        <begin position="36"/>
        <end position="160"/>
    </location>
</feature>
<dbReference type="Proteomes" id="UP001442494">
    <property type="component" value="Unassembled WGS sequence"/>
</dbReference>
<organism evidence="9 10">
    <name type="scientific">Funiculus sociatus GB2-A5</name>
    <dbReference type="NCBI Taxonomy" id="2933946"/>
    <lineage>
        <taxon>Bacteria</taxon>
        <taxon>Bacillati</taxon>
        <taxon>Cyanobacteriota</taxon>
        <taxon>Cyanophyceae</taxon>
        <taxon>Coleofasciculales</taxon>
        <taxon>Coleofasciculaceae</taxon>
        <taxon>Funiculus</taxon>
    </lineage>
</organism>
<dbReference type="RefSeq" id="WP_190418722.1">
    <property type="nucleotide sequence ID" value="NZ_JAMPKK010000027.1"/>
</dbReference>
<evidence type="ECO:0000313" key="9">
    <source>
        <dbReference type="EMBL" id="MEP0865485.1"/>
    </source>
</evidence>
<comment type="similarity">
    <text evidence="2">Belongs to the DedA family.</text>
</comment>
<proteinExistence type="inferred from homology"/>
<feature type="transmembrane region" description="Helical" evidence="7">
    <location>
        <begin position="147"/>
        <end position="168"/>
    </location>
</feature>
<comment type="subcellular location">
    <subcellularLocation>
        <location evidence="1">Cell membrane</location>
        <topology evidence="1">Multi-pass membrane protein</topology>
    </subcellularLocation>
</comment>
<protein>
    <submittedName>
        <fullName evidence="9">DedA family protein</fullName>
    </submittedName>
</protein>
<evidence type="ECO:0000256" key="1">
    <source>
        <dbReference type="ARBA" id="ARBA00004651"/>
    </source>
</evidence>
<name>A0ABV0JPZ9_9CYAN</name>
<keyword evidence="6 7" id="KW-0472">Membrane</keyword>
<keyword evidence="5 7" id="KW-1133">Transmembrane helix</keyword>
<reference evidence="9 10" key="1">
    <citation type="submission" date="2022-04" db="EMBL/GenBank/DDBJ databases">
        <title>Positive selection, recombination, and allopatry shape intraspecific diversity of widespread and dominant cyanobacteria.</title>
        <authorList>
            <person name="Wei J."/>
            <person name="Shu W."/>
            <person name="Hu C."/>
        </authorList>
    </citation>
    <scope>NUCLEOTIDE SEQUENCE [LARGE SCALE GENOMIC DNA]</scope>
    <source>
        <strain evidence="9 10">GB2-A5</strain>
    </source>
</reference>
<dbReference type="PANTHER" id="PTHR42709:SF6">
    <property type="entry name" value="UNDECAPRENYL PHOSPHATE TRANSPORTER A"/>
    <property type="match status" value="1"/>
</dbReference>
<gene>
    <name evidence="9" type="ORF">NDI37_13520</name>
</gene>
<evidence type="ECO:0000256" key="5">
    <source>
        <dbReference type="ARBA" id="ARBA00022989"/>
    </source>
</evidence>
<evidence type="ECO:0000256" key="2">
    <source>
        <dbReference type="ARBA" id="ARBA00010792"/>
    </source>
</evidence>
<evidence type="ECO:0000256" key="3">
    <source>
        <dbReference type="ARBA" id="ARBA00022475"/>
    </source>
</evidence>
<keyword evidence="10" id="KW-1185">Reference proteome</keyword>
<feature type="transmembrane region" description="Helical" evidence="7">
    <location>
        <begin position="174"/>
        <end position="198"/>
    </location>
</feature>
<dbReference type="InterPro" id="IPR032816">
    <property type="entry name" value="VTT_dom"/>
</dbReference>
<dbReference type="EMBL" id="JAMPKK010000027">
    <property type="protein sequence ID" value="MEP0865485.1"/>
    <property type="molecule type" value="Genomic_DNA"/>
</dbReference>
<evidence type="ECO:0000256" key="7">
    <source>
        <dbReference type="SAM" id="Phobius"/>
    </source>
</evidence>
<feature type="transmembrane region" description="Helical" evidence="7">
    <location>
        <begin position="116"/>
        <end position="135"/>
    </location>
</feature>
<feature type="transmembrane region" description="Helical" evidence="7">
    <location>
        <begin position="20"/>
        <end position="49"/>
    </location>
</feature>